<comment type="similarity">
    <text evidence="1">Belongs to the peptidase M13 family.</text>
</comment>
<feature type="domain" description="Peptidase M13 N-terminal" evidence="4">
    <location>
        <begin position="102"/>
        <end position="437"/>
    </location>
</feature>
<evidence type="ECO:0000313" key="6">
    <source>
        <dbReference type="Proteomes" id="UP001321473"/>
    </source>
</evidence>
<keyword evidence="3" id="KW-0812">Transmembrane</keyword>
<dbReference type="InterPro" id="IPR008753">
    <property type="entry name" value="Peptidase_M13_N"/>
</dbReference>
<dbReference type="AlphaFoldDB" id="A0AAQ4ELG4"/>
<dbReference type="InterPro" id="IPR024079">
    <property type="entry name" value="MetalloPept_cat_dom_sf"/>
</dbReference>
<dbReference type="InterPro" id="IPR000718">
    <property type="entry name" value="Peptidase_M13"/>
</dbReference>
<reference evidence="5 6" key="1">
    <citation type="journal article" date="2023" name="Arcadia Sci">
        <title>De novo assembly of a long-read Amblyomma americanum tick genome.</title>
        <authorList>
            <person name="Chou S."/>
            <person name="Poskanzer K.E."/>
            <person name="Rollins M."/>
            <person name="Thuy-Boun P.S."/>
        </authorList>
    </citation>
    <scope>NUCLEOTIDE SEQUENCE [LARGE SCALE GENOMIC DNA]</scope>
    <source>
        <strain evidence="5">F_SG_1</strain>
        <tissue evidence="5">Salivary glands</tissue>
    </source>
</reference>
<dbReference type="PANTHER" id="PTHR11733:SF241">
    <property type="entry name" value="GH26575P-RELATED"/>
    <property type="match status" value="1"/>
</dbReference>
<dbReference type="PROSITE" id="PS51885">
    <property type="entry name" value="NEPRILYSIN"/>
    <property type="match status" value="1"/>
</dbReference>
<evidence type="ECO:0000256" key="3">
    <source>
        <dbReference type="SAM" id="Phobius"/>
    </source>
</evidence>
<name>A0AAQ4ELG4_AMBAM</name>
<organism evidence="5 6">
    <name type="scientific">Amblyomma americanum</name>
    <name type="common">Lone star tick</name>
    <dbReference type="NCBI Taxonomy" id="6943"/>
    <lineage>
        <taxon>Eukaryota</taxon>
        <taxon>Metazoa</taxon>
        <taxon>Ecdysozoa</taxon>
        <taxon>Arthropoda</taxon>
        <taxon>Chelicerata</taxon>
        <taxon>Arachnida</taxon>
        <taxon>Acari</taxon>
        <taxon>Parasitiformes</taxon>
        <taxon>Ixodida</taxon>
        <taxon>Ixodoidea</taxon>
        <taxon>Ixodidae</taxon>
        <taxon>Amblyomminae</taxon>
        <taxon>Amblyomma</taxon>
    </lineage>
</organism>
<evidence type="ECO:0000256" key="2">
    <source>
        <dbReference type="SAM" id="MobiDB-lite"/>
    </source>
</evidence>
<keyword evidence="6" id="KW-1185">Reference proteome</keyword>
<evidence type="ECO:0000313" key="5">
    <source>
        <dbReference type="EMBL" id="KAK8775283.1"/>
    </source>
</evidence>
<dbReference type="Gene3D" id="1.10.1380.10">
    <property type="entry name" value="Neutral endopeptidase , domain2"/>
    <property type="match status" value="1"/>
</dbReference>
<dbReference type="EMBL" id="JARKHS020014297">
    <property type="protein sequence ID" value="KAK8775283.1"/>
    <property type="molecule type" value="Genomic_DNA"/>
</dbReference>
<dbReference type="PANTHER" id="PTHR11733">
    <property type="entry name" value="ZINC METALLOPROTEASE FAMILY M13 NEPRILYSIN-RELATED"/>
    <property type="match status" value="1"/>
</dbReference>
<evidence type="ECO:0000256" key="1">
    <source>
        <dbReference type="ARBA" id="ARBA00007357"/>
    </source>
</evidence>
<keyword evidence="3" id="KW-1133">Transmembrane helix</keyword>
<dbReference type="Pfam" id="PF05649">
    <property type="entry name" value="Peptidase_M13_N"/>
    <property type="match status" value="1"/>
</dbReference>
<dbReference type="GO" id="GO:0016485">
    <property type="term" value="P:protein processing"/>
    <property type="evidence" value="ECO:0007669"/>
    <property type="project" value="TreeGrafter"/>
</dbReference>
<dbReference type="Proteomes" id="UP001321473">
    <property type="component" value="Unassembled WGS sequence"/>
</dbReference>
<dbReference type="Gene3D" id="3.40.390.10">
    <property type="entry name" value="Collagenase (Catalytic Domain)"/>
    <property type="match status" value="2"/>
</dbReference>
<comment type="caution">
    <text evidence="5">The sequence shown here is derived from an EMBL/GenBank/DDBJ whole genome shotgun (WGS) entry which is preliminary data.</text>
</comment>
<dbReference type="GO" id="GO:0005886">
    <property type="term" value="C:plasma membrane"/>
    <property type="evidence" value="ECO:0007669"/>
    <property type="project" value="TreeGrafter"/>
</dbReference>
<feature type="transmembrane region" description="Helical" evidence="3">
    <location>
        <begin position="47"/>
        <end position="70"/>
    </location>
</feature>
<sequence>MGRSPSTGSPFPEASAISPSVTGNPTAYKRSGGTYLVPVGPVTRLEIIVAVSAFAALVAVAVIGIFKLVWPRSPPVSNVCISHACRAYANGLLLSVNKSVNPCQDFTRFVCDRWQREHFLDVWEDRFGRILTKLDPYLKSIEWRVVGQNEEQRASAVYRSCESVLRGERDELPAVKAALADAGIVWPRPSVRADALRTLLHSSLKLGWDTLLHFVVDETQELVVSPGRSLHFVLHKHLSRERAASKEAYFRFLRSSFRSEGAPSVAYEDMPSFVGPAFNELLKVHGSQDGLRHPADWFVSAPVAGLTESRWMEALGTFNLSLPNGLRISTTQPDFLRTLLSIWEENGEDSFHLFASWCTVQVAALYANRPLIMNYYDFHPETARVYHTAFCVSRAAFFSMQATFERYNADVLHGNAAAVAREITLSVRAAFDHRLSKWAHYDENITAVGNWASLDTAFRSFEPSLSRELGAAQVPDMTESFVENWQKSMFVKNTGAVEKFVQSICQLSYDVVLREERDFQLMPYSLSFPLFDVELPASINYGGLGWEVAGALGVLFLDSYYEANVSQVLTECMAPAGSVDNTRFYAAYASGYGALVDAFRRRGPSLSPAIPSFDEYTDLQLLFIASCYSMCLGSGKASQPLCNMLVQHVPEFSEAFQCASGEPMSRAYECPLP</sequence>
<dbReference type="InterPro" id="IPR042089">
    <property type="entry name" value="Peptidase_M13_dom_2"/>
</dbReference>
<dbReference type="SUPFAM" id="SSF55486">
    <property type="entry name" value="Metalloproteases ('zincins'), catalytic domain"/>
    <property type="match status" value="1"/>
</dbReference>
<dbReference type="GO" id="GO:0004222">
    <property type="term" value="F:metalloendopeptidase activity"/>
    <property type="evidence" value="ECO:0007669"/>
    <property type="project" value="InterPro"/>
</dbReference>
<accession>A0AAQ4ELG4</accession>
<feature type="region of interest" description="Disordered" evidence="2">
    <location>
        <begin position="1"/>
        <end position="22"/>
    </location>
</feature>
<proteinExistence type="inferred from homology"/>
<gene>
    <name evidence="5" type="ORF">V5799_031376</name>
</gene>
<evidence type="ECO:0000259" key="4">
    <source>
        <dbReference type="Pfam" id="PF05649"/>
    </source>
</evidence>
<keyword evidence="3" id="KW-0472">Membrane</keyword>
<protein>
    <recommendedName>
        <fullName evidence="4">Peptidase M13 N-terminal domain-containing protein</fullName>
    </recommendedName>
</protein>